<comment type="caution">
    <text evidence="1">The sequence shown here is derived from an EMBL/GenBank/DDBJ whole genome shotgun (WGS) entry which is preliminary data.</text>
</comment>
<organism evidence="1 2">
    <name type="scientific">Karstenula rhodostoma CBS 690.94</name>
    <dbReference type="NCBI Taxonomy" id="1392251"/>
    <lineage>
        <taxon>Eukaryota</taxon>
        <taxon>Fungi</taxon>
        <taxon>Dikarya</taxon>
        <taxon>Ascomycota</taxon>
        <taxon>Pezizomycotina</taxon>
        <taxon>Dothideomycetes</taxon>
        <taxon>Pleosporomycetidae</taxon>
        <taxon>Pleosporales</taxon>
        <taxon>Massarineae</taxon>
        <taxon>Didymosphaeriaceae</taxon>
        <taxon>Karstenula</taxon>
    </lineage>
</organism>
<dbReference type="InterPro" id="IPR036291">
    <property type="entry name" value="NAD(P)-bd_dom_sf"/>
</dbReference>
<protein>
    <submittedName>
        <fullName evidence="1">NAD(P)-binding protein</fullName>
    </submittedName>
</protein>
<dbReference type="EMBL" id="MU001507">
    <property type="protein sequence ID" value="KAF2440223.1"/>
    <property type="molecule type" value="Genomic_DNA"/>
</dbReference>
<dbReference type="Pfam" id="PF00106">
    <property type="entry name" value="adh_short"/>
    <property type="match status" value="1"/>
</dbReference>
<gene>
    <name evidence="1" type="ORF">P171DRAFT_435059</name>
</gene>
<dbReference type="InterPro" id="IPR002347">
    <property type="entry name" value="SDR_fam"/>
</dbReference>
<reference evidence="1" key="1">
    <citation type="journal article" date="2020" name="Stud. Mycol.">
        <title>101 Dothideomycetes genomes: a test case for predicting lifestyles and emergence of pathogens.</title>
        <authorList>
            <person name="Haridas S."/>
            <person name="Albert R."/>
            <person name="Binder M."/>
            <person name="Bloem J."/>
            <person name="Labutti K."/>
            <person name="Salamov A."/>
            <person name="Andreopoulos B."/>
            <person name="Baker S."/>
            <person name="Barry K."/>
            <person name="Bills G."/>
            <person name="Bluhm B."/>
            <person name="Cannon C."/>
            <person name="Castanera R."/>
            <person name="Culley D."/>
            <person name="Daum C."/>
            <person name="Ezra D."/>
            <person name="Gonzalez J."/>
            <person name="Henrissat B."/>
            <person name="Kuo A."/>
            <person name="Liang C."/>
            <person name="Lipzen A."/>
            <person name="Lutzoni F."/>
            <person name="Magnuson J."/>
            <person name="Mondo S."/>
            <person name="Nolan M."/>
            <person name="Ohm R."/>
            <person name="Pangilinan J."/>
            <person name="Park H.-J."/>
            <person name="Ramirez L."/>
            <person name="Alfaro M."/>
            <person name="Sun H."/>
            <person name="Tritt A."/>
            <person name="Yoshinaga Y."/>
            <person name="Zwiers L.-H."/>
            <person name="Turgeon B."/>
            <person name="Goodwin S."/>
            <person name="Spatafora J."/>
            <person name="Crous P."/>
            <person name="Grigoriev I."/>
        </authorList>
    </citation>
    <scope>NUCLEOTIDE SEQUENCE</scope>
    <source>
        <strain evidence="1">CBS 690.94</strain>
    </source>
</reference>
<dbReference type="Gene3D" id="3.40.50.720">
    <property type="entry name" value="NAD(P)-binding Rossmann-like Domain"/>
    <property type="match status" value="1"/>
</dbReference>
<dbReference type="GO" id="GO:0016616">
    <property type="term" value="F:oxidoreductase activity, acting on the CH-OH group of donors, NAD or NADP as acceptor"/>
    <property type="evidence" value="ECO:0007669"/>
    <property type="project" value="TreeGrafter"/>
</dbReference>
<dbReference type="AlphaFoldDB" id="A0A9P4PBM8"/>
<dbReference type="PANTHER" id="PTHR45458:SF1">
    <property type="entry name" value="SHORT CHAIN DEHYDROGENASE"/>
    <property type="match status" value="1"/>
</dbReference>
<dbReference type="InterPro" id="IPR052184">
    <property type="entry name" value="SDR_enzymes"/>
</dbReference>
<keyword evidence="2" id="KW-1185">Reference proteome</keyword>
<proteinExistence type="predicted"/>
<evidence type="ECO:0000313" key="1">
    <source>
        <dbReference type="EMBL" id="KAF2440223.1"/>
    </source>
</evidence>
<sequence length="255" mass="26773">MERTVVVTGASSGLGLAFAKHYAARPSTRVIGLDISPLPAPISTLKNVSFYEVDVTSEESLAKVTNDLTGQPVHLLLHSAGIRGLVRSPNPQGQNVAALETLEAMDRTTFLRTLEINTWGAFTTIRAFLPFLKLTASLPSATSTSSSTPPPIPPKVIIMSSRMGSISSNTTGGGYAYRASKAALNAVIKSLSVDVPGVVVLAIHPGRVETGLVGWKEEGAIGPEESLETCLEIVEGVGLEGSGGFVDRFGDEIGW</sequence>
<dbReference type="SUPFAM" id="SSF51735">
    <property type="entry name" value="NAD(P)-binding Rossmann-fold domains"/>
    <property type="match status" value="1"/>
</dbReference>
<name>A0A9P4PBM8_9PLEO</name>
<dbReference type="OrthoDB" id="5296at2759"/>
<dbReference type="Proteomes" id="UP000799764">
    <property type="component" value="Unassembled WGS sequence"/>
</dbReference>
<dbReference type="PANTHER" id="PTHR45458">
    <property type="entry name" value="SHORT-CHAIN DEHYDROGENASE/REDUCTASE SDR"/>
    <property type="match status" value="1"/>
</dbReference>
<dbReference type="PRINTS" id="PR00081">
    <property type="entry name" value="GDHRDH"/>
</dbReference>
<accession>A0A9P4PBM8</accession>
<evidence type="ECO:0000313" key="2">
    <source>
        <dbReference type="Proteomes" id="UP000799764"/>
    </source>
</evidence>